<keyword evidence="1" id="KW-0812">Transmembrane</keyword>
<evidence type="ECO:0000313" key="2">
    <source>
        <dbReference type="EMBL" id="OIW29501.1"/>
    </source>
</evidence>
<keyword evidence="1" id="KW-1133">Transmembrane helix</keyword>
<dbReference type="AlphaFoldDB" id="A0A1J7IQ64"/>
<dbReference type="OrthoDB" id="4759960at2759"/>
<dbReference type="EMBL" id="KV875097">
    <property type="protein sequence ID" value="OIW29501.1"/>
    <property type="molecule type" value="Genomic_DNA"/>
</dbReference>
<name>A0A1J7IQ64_9PEZI</name>
<reference evidence="2 3" key="1">
    <citation type="submission" date="2016-10" db="EMBL/GenBank/DDBJ databases">
        <title>Draft genome sequence of Coniochaeta ligniaria NRRL30616, a lignocellulolytic fungus for bioabatement of inhibitors in plant biomass hydrolysates.</title>
        <authorList>
            <consortium name="DOE Joint Genome Institute"/>
            <person name="Jimenez D.J."/>
            <person name="Hector R.E."/>
            <person name="Riley R."/>
            <person name="Sun H."/>
            <person name="Grigoriev I.V."/>
            <person name="Van Elsas J.D."/>
            <person name="Nichols N.N."/>
        </authorList>
    </citation>
    <scope>NUCLEOTIDE SEQUENCE [LARGE SCALE GENOMIC DNA]</scope>
    <source>
        <strain evidence="2 3">NRRL 30616</strain>
    </source>
</reference>
<proteinExistence type="predicted"/>
<keyword evidence="3" id="KW-1185">Reference proteome</keyword>
<evidence type="ECO:0000313" key="3">
    <source>
        <dbReference type="Proteomes" id="UP000182658"/>
    </source>
</evidence>
<feature type="transmembrane region" description="Helical" evidence="1">
    <location>
        <begin position="123"/>
        <end position="142"/>
    </location>
</feature>
<feature type="transmembrane region" description="Helical" evidence="1">
    <location>
        <begin position="84"/>
        <end position="102"/>
    </location>
</feature>
<organism evidence="2 3">
    <name type="scientific">Coniochaeta ligniaria NRRL 30616</name>
    <dbReference type="NCBI Taxonomy" id="1408157"/>
    <lineage>
        <taxon>Eukaryota</taxon>
        <taxon>Fungi</taxon>
        <taxon>Dikarya</taxon>
        <taxon>Ascomycota</taxon>
        <taxon>Pezizomycotina</taxon>
        <taxon>Sordariomycetes</taxon>
        <taxon>Sordariomycetidae</taxon>
        <taxon>Coniochaetales</taxon>
        <taxon>Coniochaetaceae</taxon>
        <taxon>Coniochaeta</taxon>
    </lineage>
</organism>
<protein>
    <submittedName>
        <fullName evidence="2">Uncharacterized protein</fullName>
    </submittedName>
</protein>
<gene>
    <name evidence="2" type="ORF">CONLIGDRAFT_331072</name>
</gene>
<dbReference type="Proteomes" id="UP000182658">
    <property type="component" value="Unassembled WGS sequence"/>
</dbReference>
<keyword evidence="1" id="KW-0472">Membrane</keyword>
<accession>A0A1J7IQ64</accession>
<sequence>MNLTITSFFQIATSQRPNTEYEALDLCLTDITCYLMRPFAATFSHIETSILLLLCRPTATSFRMFPPKEAAFVSWMEDGDLTAYHAWSAWMLLTLVPMLVHYNRKHLDSWGLSRLMRALWRRSRLAAIFLCVMRVWLVLASWNHVLVKDAHRAMAHGQEYLTTGPLETRHRVLLFLSFWFILN</sequence>
<evidence type="ECO:0000256" key="1">
    <source>
        <dbReference type="SAM" id="Phobius"/>
    </source>
</evidence>
<dbReference type="InParanoid" id="A0A1J7IQ64"/>